<organism evidence="3">
    <name type="scientific">Cacopsylla melanoneura</name>
    <dbReference type="NCBI Taxonomy" id="428564"/>
    <lineage>
        <taxon>Eukaryota</taxon>
        <taxon>Metazoa</taxon>
        <taxon>Ecdysozoa</taxon>
        <taxon>Arthropoda</taxon>
        <taxon>Hexapoda</taxon>
        <taxon>Insecta</taxon>
        <taxon>Pterygota</taxon>
        <taxon>Neoptera</taxon>
        <taxon>Paraneoptera</taxon>
        <taxon>Hemiptera</taxon>
        <taxon>Sternorrhyncha</taxon>
        <taxon>Psylloidea</taxon>
        <taxon>Psyllidae</taxon>
        <taxon>Psyllinae</taxon>
        <taxon>Cacopsylla</taxon>
    </lineage>
</organism>
<dbReference type="GO" id="GO:0005789">
    <property type="term" value="C:endoplasmic reticulum membrane"/>
    <property type="evidence" value="ECO:0007669"/>
    <property type="project" value="TreeGrafter"/>
</dbReference>
<dbReference type="InterPro" id="IPR006342">
    <property type="entry name" value="FkbM_mtfrase"/>
</dbReference>
<evidence type="ECO:0000259" key="2">
    <source>
        <dbReference type="Pfam" id="PF05050"/>
    </source>
</evidence>
<dbReference type="InterPro" id="IPR053202">
    <property type="entry name" value="EGF_Rcpt_Signaling_Reg"/>
</dbReference>
<reference evidence="3" key="1">
    <citation type="submission" date="2021-05" db="EMBL/GenBank/DDBJ databases">
        <authorList>
            <person name="Alioto T."/>
            <person name="Alioto T."/>
            <person name="Gomez Garrido J."/>
        </authorList>
    </citation>
    <scope>NUCLEOTIDE SEQUENCE</scope>
</reference>
<dbReference type="GO" id="GO:0006888">
    <property type="term" value="P:endoplasmic reticulum to Golgi vesicle-mediated transport"/>
    <property type="evidence" value="ECO:0007669"/>
    <property type="project" value="TreeGrafter"/>
</dbReference>
<keyword evidence="1" id="KW-1133">Transmembrane helix</keyword>
<dbReference type="GO" id="GO:0005794">
    <property type="term" value="C:Golgi apparatus"/>
    <property type="evidence" value="ECO:0007669"/>
    <property type="project" value="TreeGrafter"/>
</dbReference>
<dbReference type="EMBL" id="HBUF01079974">
    <property type="protein sequence ID" value="CAG6632503.1"/>
    <property type="molecule type" value="Transcribed_RNA"/>
</dbReference>
<evidence type="ECO:0000256" key="1">
    <source>
        <dbReference type="SAM" id="Phobius"/>
    </source>
</evidence>
<dbReference type="EMBL" id="HBUF01253149">
    <property type="protein sequence ID" value="CAG6680722.1"/>
    <property type="molecule type" value="Transcribed_RNA"/>
</dbReference>
<keyword evidence="1" id="KW-0472">Membrane</keyword>
<proteinExistence type="predicted"/>
<dbReference type="EMBL" id="HBUF01416770">
    <property type="protein sequence ID" value="CAG6740026.1"/>
    <property type="molecule type" value="Transcribed_RNA"/>
</dbReference>
<dbReference type="PANTHER" id="PTHR34009">
    <property type="entry name" value="PROTEIN STAR"/>
    <property type="match status" value="1"/>
</dbReference>
<feature type="domain" description="Methyltransferase FkbM" evidence="2">
    <location>
        <begin position="154"/>
        <end position="234"/>
    </location>
</feature>
<feature type="transmembrane region" description="Helical" evidence="1">
    <location>
        <begin position="6"/>
        <end position="28"/>
    </location>
</feature>
<dbReference type="GO" id="GO:0031902">
    <property type="term" value="C:late endosome membrane"/>
    <property type="evidence" value="ECO:0007669"/>
    <property type="project" value="TreeGrafter"/>
</dbReference>
<keyword evidence="1" id="KW-0812">Transmembrane</keyword>
<protein>
    <submittedName>
        <fullName evidence="3">Protein Star</fullName>
    </submittedName>
</protein>
<dbReference type="GO" id="GO:0005886">
    <property type="term" value="C:plasma membrane"/>
    <property type="evidence" value="ECO:0007669"/>
    <property type="project" value="TreeGrafter"/>
</dbReference>
<dbReference type="EMBL" id="HBUF01565336">
    <property type="protein sequence ID" value="CAG6764282.1"/>
    <property type="molecule type" value="Transcribed_RNA"/>
</dbReference>
<name>A0A8D8T792_9HEMI</name>
<dbReference type="GO" id="GO:0016197">
    <property type="term" value="P:endosomal transport"/>
    <property type="evidence" value="ECO:0007669"/>
    <property type="project" value="TreeGrafter"/>
</dbReference>
<evidence type="ECO:0000313" key="3">
    <source>
        <dbReference type="EMBL" id="CAG6680722.1"/>
    </source>
</evidence>
<sequence>MTCMTPRLISIFAFLLSFTIVMSLLFYVTDLKDRGPRKVLTAYSPDSDLLNIPQEEPILIKHIQTKYLKYPNVSKDVDDEKYKSNINLMFNDMTNGKFIEVGASEEFGSTQILVDSLNWTGLVIEPHPDRYLDIAKLRHVHTANICISPTYYPREASFKSVKGHIKITCFPLYSVMAAFKSTNLDLLKLNLKEADYQVLKTLPWTKVCIKVISVPVKSKDISMVTKFLSNHGYQPNEHTENTQHYYFSYKKNCPSNIRIVRM</sequence>
<dbReference type="AlphaFoldDB" id="A0A8D8T792"/>
<accession>A0A8D8T792</accession>
<dbReference type="EMBL" id="HBUF01565335">
    <property type="protein sequence ID" value="CAG6764281.1"/>
    <property type="molecule type" value="Transcribed_RNA"/>
</dbReference>
<dbReference type="Pfam" id="PF05050">
    <property type="entry name" value="Methyltransf_21"/>
    <property type="match status" value="1"/>
</dbReference>
<dbReference type="PANTHER" id="PTHR34009:SF2">
    <property type="entry name" value="PROTEIN STAR"/>
    <property type="match status" value="1"/>
</dbReference>